<comment type="caution">
    <text evidence="2">The sequence shown here is derived from an EMBL/GenBank/DDBJ whole genome shotgun (WGS) entry which is preliminary data.</text>
</comment>
<dbReference type="OrthoDB" id="3541690at2"/>
<dbReference type="EMBL" id="SSSM01000001">
    <property type="protein sequence ID" value="THG33359.1"/>
    <property type="molecule type" value="Genomic_DNA"/>
</dbReference>
<dbReference type="RefSeq" id="WP_136426141.1">
    <property type="nucleotide sequence ID" value="NZ_SSSM01000001.1"/>
</dbReference>
<accession>A0A4S4FRR3</accession>
<evidence type="ECO:0000256" key="1">
    <source>
        <dbReference type="SAM" id="MobiDB-lite"/>
    </source>
</evidence>
<feature type="compositionally biased region" description="Basic and acidic residues" evidence="1">
    <location>
        <begin position="141"/>
        <end position="166"/>
    </location>
</feature>
<name>A0A4S4FRR3_9MICO</name>
<gene>
    <name evidence="2" type="ORF">E6C64_03130</name>
</gene>
<feature type="region of interest" description="Disordered" evidence="1">
    <location>
        <begin position="90"/>
        <end position="189"/>
    </location>
</feature>
<keyword evidence="3" id="KW-1185">Reference proteome</keyword>
<dbReference type="AlphaFoldDB" id="A0A4S4FRR3"/>
<evidence type="ECO:0000313" key="3">
    <source>
        <dbReference type="Proteomes" id="UP000309133"/>
    </source>
</evidence>
<organism evidence="2 3">
    <name type="scientific">Naasia lichenicola</name>
    <dbReference type="NCBI Taxonomy" id="2565933"/>
    <lineage>
        <taxon>Bacteria</taxon>
        <taxon>Bacillati</taxon>
        <taxon>Actinomycetota</taxon>
        <taxon>Actinomycetes</taxon>
        <taxon>Micrococcales</taxon>
        <taxon>Microbacteriaceae</taxon>
        <taxon>Naasia</taxon>
    </lineage>
</organism>
<sequence length="248" mass="26331">MDIGEALRTAQESAPDRAKLRELSTARRQLVGAIADLGTTLAEEAGRSVSASVRDEVEQTLGAALADPSAADALRTGRLVRALSTDGLDAVDLDGAVAGGPGTRSPARGSSSGSSTRGGSRTSKGTASSDPEDLDARRRRKDAEKALAEAEENARAAAKAAEEAARAESAAEDLAEQAEQQRSDLADQVEDLKRRLTELRDRLDDATDEVDTATRDRLAAARRRVTADRDVASADAEVERLRERLERR</sequence>
<protein>
    <submittedName>
        <fullName evidence="2">Uncharacterized protein</fullName>
    </submittedName>
</protein>
<proteinExistence type="predicted"/>
<reference evidence="2 3" key="1">
    <citation type="submission" date="2019-04" db="EMBL/GenBank/DDBJ databases">
        <authorList>
            <person name="Jiang L."/>
        </authorList>
    </citation>
    <scope>NUCLEOTIDE SEQUENCE [LARGE SCALE GENOMIC DNA]</scope>
    <source>
        <strain evidence="2 3">YIM 131853</strain>
    </source>
</reference>
<evidence type="ECO:0000313" key="2">
    <source>
        <dbReference type="EMBL" id="THG33359.1"/>
    </source>
</evidence>
<feature type="compositionally biased region" description="Low complexity" evidence="1">
    <location>
        <begin position="103"/>
        <end position="129"/>
    </location>
</feature>
<dbReference type="Proteomes" id="UP000309133">
    <property type="component" value="Unassembled WGS sequence"/>
</dbReference>
<feature type="compositionally biased region" description="Basic and acidic residues" evidence="1">
    <location>
        <begin position="179"/>
        <end position="189"/>
    </location>
</feature>